<reference evidence="1 2" key="1">
    <citation type="submission" date="2013-01" db="EMBL/GenBank/DDBJ databases">
        <authorList>
            <person name="Harkins D.M."/>
            <person name="Durkin A.S."/>
            <person name="Brinkac L.M."/>
            <person name="Haft D.H."/>
            <person name="Selengut J.D."/>
            <person name="Sanka R."/>
            <person name="DePew J."/>
            <person name="Purushe J."/>
            <person name="Matthias M.A."/>
            <person name="Vinetz J.M."/>
            <person name="Sutton G.G."/>
            <person name="Nierman W.C."/>
            <person name="Fouts D.E."/>
        </authorList>
    </citation>
    <scope>NUCLEOTIDE SEQUENCE [LARGE SCALE GENOMIC DNA]</scope>
    <source>
        <strain evidence="1 2">HAI1536</strain>
    </source>
</reference>
<name>M6VRE4_9LEPT</name>
<gene>
    <name evidence="1" type="ORF">LEP1GSC172_2474</name>
</gene>
<sequence length="45" mass="5284">MLALFGKGLPMPSCLFCYFKYSILSLYSIFRIRFFDSFTASFLLK</sequence>
<dbReference type="AlphaFoldDB" id="M6VRE4"/>
<organism evidence="1 2">
    <name type="scientific">Leptospira noguchii</name>
    <dbReference type="NCBI Taxonomy" id="28182"/>
    <lineage>
        <taxon>Bacteria</taxon>
        <taxon>Pseudomonadati</taxon>
        <taxon>Spirochaetota</taxon>
        <taxon>Spirochaetia</taxon>
        <taxon>Leptospirales</taxon>
        <taxon>Leptospiraceae</taxon>
        <taxon>Leptospira</taxon>
    </lineage>
</organism>
<comment type="caution">
    <text evidence="1">The sequence shown here is derived from an EMBL/GenBank/DDBJ whole genome shotgun (WGS) entry which is preliminary data.</text>
</comment>
<proteinExistence type="predicted"/>
<protein>
    <submittedName>
        <fullName evidence="1">Uncharacterized protein</fullName>
    </submittedName>
</protein>
<dbReference type="EMBL" id="AKWD02000059">
    <property type="protein sequence ID" value="EMO52148.1"/>
    <property type="molecule type" value="Genomic_DNA"/>
</dbReference>
<evidence type="ECO:0000313" key="1">
    <source>
        <dbReference type="EMBL" id="EMO52148.1"/>
    </source>
</evidence>
<evidence type="ECO:0000313" key="2">
    <source>
        <dbReference type="Proteomes" id="UP000012112"/>
    </source>
</evidence>
<dbReference type="Proteomes" id="UP000012112">
    <property type="component" value="Unassembled WGS sequence"/>
</dbReference>
<accession>M6VRE4</accession>